<dbReference type="Proteomes" id="UP000007431">
    <property type="component" value="Unassembled WGS sequence"/>
</dbReference>
<protein>
    <submittedName>
        <fullName evidence="1">Expressed protein</fullName>
    </submittedName>
</protein>
<keyword evidence="2" id="KW-1185">Reference proteome</keyword>
<proteinExistence type="predicted"/>
<organism evidence="2">
    <name type="scientific">Schizophyllum commune (strain H4-8 / FGSC 9210)</name>
    <name type="common">Split gill fungus</name>
    <dbReference type="NCBI Taxonomy" id="578458"/>
    <lineage>
        <taxon>Eukaryota</taxon>
        <taxon>Fungi</taxon>
        <taxon>Dikarya</taxon>
        <taxon>Basidiomycota</taxon>
        <taxon>Agaricomycotina</taxon>
        <taxon>Agaricomycetes</taxon>
        <taxon>Agaricomycetidae</taxon>
        <taxon>Agaricales</taxon>
        <taxon>Schizophyllaceae</taxon>
        <taxon>Schizophyllum</taxon>
    </lineage>
</organism>
<sequence>MLPTHADETTPLFIVKLKRSSKFDWLRAIRYLCFAVPAVILICTSWPRKTPVEPEVYWDVPLVPETDCLGYGTRAYSAKLNILPPAPKDWHKICMGEAPEVEVTGRILEKPAWCNMGTNQTVFGHWIVDFDEPECISSWGQFDDKGCTTEASGFRVSYFFRPCCKPTNILFDHRVLPLPLYIFSAFRRSSLSTSADLRGYALRPPRRRRLARHVPPHACHRARHQVYRRDALLS</sequence>
<accession>D8QEW0</accession>
<dbReference type="InParanoid" id="D8QEW0"/>
<evidence type="ECO:0000313" key="1">
    <source>
        <dbReference type="EMBL" id="EFI94236.1"/>
    </source>
</evidence>
<evidence type="ECO:0000313" key="2">
    <source>
        <dbReference type="Proteomes" id="UP000007431"/>
    </source>
</evidence>
<gene>
    <name evidence="1" type="ORF">SCHCODRAFT_83212</name>
</gene>
<dbReference type="HOGENOM" id="CLU_1185612_0_0_1"/>
<reference evidence="1 2" key="1">
    <citation type="journal article" date="2010" name="Nat. Biotechnol.">
        <title>Genome sequence of the model mushroom Schizophyllum commune.</title>
        <authorList>
            <person name="Ohm R.A."/>
            <person name="de Jong J.F."/>
            <person name="Lugones L.G."/>
            <person name="Aerts A."/>
            <person name="Kothe E."/>
            <person name="Stajich J.E."/>
            <person name="de Vries R.P."/>
            <person name="Record E."/>
            <person name="Levasseur A."/>
            <person name="Baker S.E."/>
            <person name="Bartholomew K.A."/>
            <person name="Coutinho P.M."/>
            <person name="Erdmann S."/>
            <person name="Fowler T.J."/>
            <person name="Gathman A.C."/>
            <person name="Lombard V."/>
            <person name="Henrissat B."/>
            <person name="Knabe N."/>
            <person name="Kuees U."/>
            <person name="Lilly W.W."/>
            <person name="Lindquist E."/>
            <person name="Lucas S."/>
            <person name="Magnuson J.K."/>
            <person name="Piumi F."/>
            <person name="Raudaskoski M."/>
            <person name="Salamov A."/>
            <person name="Schmutz J."/>
            <person name="Schwarze F.W.M.R."/>
            <person name="vanKuyk P.A."/>
            <person name="Horton J.S."/>
            <person name="Grigoriev I.V."/>
            <person name="Woesten H.A.B."/>
        </authorList>
    </citation>
    <scope>NUCLEOTIDE SEQUENCE [LARGE SCALE GENOMIC DNA]</scope>
    <source>
        <strain evidence="2">H4-8 / FGSC 9210</strain>
    </source>
</reference>
<dbReference type="EMBL" id="GL377310">
    <property type="protein sequence ID" value="EFI94236.1"/>
    <property type="molecule type" value="Genomic_DNA"/>
</dbReference>
<name>D8QEW0_SCHCM</name>
<dbReference type="AlphaFoldDB" id="D8QEW0"/>
<dbReference type="VEuPathDB" id="FungiDB:SCHCODRAFT_02635760"/>